<feature type="compositionally biased region" description="Basic and acidic residues" evidence="1">
    <location>
        <begin position="409"/>
        <end position="419"/>
    </location>
</feature>
<dbReference type="PANTHER" id="PTHR37871:SF1">
    <property type="entry name" value="PROLINE-RICH PROTEIN 22"/>
    <property type="match status" value="1"/>
</dbReference>
<feature type="region of interest" description="Disordered" evidence="1">
    <location>
        <begin position="409"/>
        <end position="451"/>
    </location>
</feature>
<feature type="compositionally biased region" description="Basic and acidic residues" evidence="1">
    <location>
        <begin position="8"/>
        <end position="22"/>
    </location>
</feature>
<feature type="region of interest" description="Disordered" evidence="1">
    <location>
        <begin position="232"/>
        <end position="269"/>
    </location>
</feature>
<keyword evidence="2" id="KW-1185">Reference proteome</keyword>
<dbReference type="AlphaFoldDB" id="A0AA97KYH6"/>
<sequence length="451" mass="49782">MQQPKLFYPDHETYTPRALDRPDNQLNRPFPAFILPDNLASVGTPNLYHPPNQEKDLFQTPPAGFHMAPCGCFFDPRIYRIEWATANFVQPSVYKLSGGPNPQSAYLLGSQKYLKGPIQPTPYQPYQPVVNNPPFALPFFKPEGPAPNLTEQICFISNPLHGSPFVEAPHLLHEGLGQSKDHTLQAMGSEVSLKERPAQTETCELQKEPLVDHSSDGTSTHHDLAFQDVKRFPEEGGESGDNDATSNFMENPPLPETNPESQCPVGMSSTEIMTESEPCVNLEAIVTNEIKLLEEQESFSLPDKVLLEDAMKLFDCSPVNSSTEDDPENGILSRNRGDSSTDRCFSGEDSSSDILSLNLPDELLSFDYSVPEILSTVMSLDYLYDVNAFGEDLPWESRASLHARQKHESHLEAEEKMKEGIAAAKKGRSVARKPPLASAQGNDGGPSKLGV</sequence>
<evidence type="ECO:0000313" key="3">
    <source>
        <dbReference type="RefSeq" id="XP_054835699.1"/>
    </source>
</evidence>
<dbReference type="GeneID" id="129329957"/>
<protein>
    <submittedName>
        <fullName evidence="3">Proline-rich protein 22</fullName>
    </submittedName>
</protein>
<dbReference type="Pfam" id="PF15776">
    <property type="entry name" value="PRR22"/>
    <property type="match status" value="2"/>
</dbReference>
<evidence type="ECO:0000256" key="1">
    <source>
        <dbReference type="SAM" id="MobiDB-lite"/>
    </source>
</evidence>
<feature type="region of interest" description="Disordered" evidence="1">
    <location>
        <begin position="318"/>
        <end position="351"/>
    </location>
</feature>
<feature type="region of interest" description="Disordered" evidence="1">
    <location>
        <begin position="1"/>
        <end position="22"/>
    </location>
</feature>
<dbReference type="PANTHER" id="PTHR37871">
    <property type="entry name" value="PROLINE-RICH PROTEIN 22"/>
    <property type="match status" value="1"/>
</dbReference>
<dbReference type="KEGG" id="emc:129329957"/>
<name>A0AA97KYH6_EUBMA</name>
<organism evidence="2 3">
    <name type="scientific">Eublepharis macularius</name>
    <name type="common">Leopard gecko</name>
    <name type="synonym">Cyrtodactylus macularius</name>
    <dbReference type="NCBI Taxonomy" id="481883"/>
    <lineage>
        <taxon>Eukaryota</taxon>
        <taxon>Metazoa</taxon>
        <taxon>Chordata</taxon>
        <taxon>Craniata</taxon>
        <taxon>Vertebrata</taxon>
        <taxon>Euteleostomi</taxon>
        <taxon>Lepidosauria</taxon>
        <taxon>Squamata</taxon>
        <taxon>Bifurcata</taxon>
        <taxon>Gekkota</taxon>
        <taxon>Eublepharidae</taxon>
        <taxon>Eublepharinae</taxon>
        <taxon>Eublepharis</taxon>
    </lineage>
</organism>
<dbReference type="Proteomes" id="UP001190640">
    <property type="component" value="Chromosome 5"/>
</dbReference>
<dbReference type="RefSeq" id="XP_054835699.1">
    <property type="nucleotide sequence ID" value="XM_054979724.1"/>
</dbReference>
<dbReference type="CTD" id="163154"/>
<gene>
    <name evidence="3" type="primary">PRR22</name>
</gene>
<proteinExistence type="predicted"/>
<evidence type="ECO:0000313" key="2">
    <source>
        <dbReference type="Proteomes" id="UP001190640"/>
    </source>
</evidence>
<dbReference type="InterPro" id="IPR031535">
    <property type="entry name" value="PRR22"/>
</dbReference>
<accession>A0AA97KYH6</accession>
<reference evidence="3" key="1">
    <citation type="submission" date="2025-08" db="UniProtKB">
        <authorList>
            <consortium name="RefSeq"/>
        </authorList>
    </citation>
    <scope>IDENTIFICATION</scope>
    <source>
        <tissue evidence="3">Blood</tissue>
    </source>
</reference>